<accession>A0AAV7JNG2</accession>
<comment type="caution">
    <text evidence="1">The sequence shown here is derived from an EMBL/GenBank/DDBJ whole genome shotgun (WGS) entry which is preliminary data.</text>
</comment>
<dbReference type="EMBL" id="JAKMXF010000316">
    <property type="protein sequence ID" value="KAI6649990.1"/>
    <property type="molecule type" value="Genomic_DNA"/>
</dbReference>
<gene>
    <name evidence="1" type="ORF">LOD99_6354</name>
</gene>
<evidence type="ECO:0000313" key="2">
    <source>
        <dbReference type="Proteomes" id="UP001165289"/>
    </source>
</evidence>
<organism evidence="1 2">
    <name type="scientific">Oopsacas minuta</name>
    <dbReference type="NCBI Taxonomy" id="111878"/>
    <lineage>
        <taxon>Eukaryota</taxon>
        <taxon>Metazoa</taxon>
        <taxon>Porifera</taxon>
        <taxon>Hexactinellida</taxon>
        <taxon>Hexasterophora</taxon>
        <taxon>Lyssacinosida</taxon>
        <taxon>Leucopsacidae</taxon>
        <taxon>Oopsacas</taxon>
    </lineage>
</organism>
<protein>
    <submittedName>
        <fullName evidence="1">Uncharacterized protein</fullName>
    </submittedName>
</protein>
<evidence type="ECO:0000313" key="1">
    <source>
        <dbReference type="EMBL" id="KAI6649990.1"/>
    </source>
</evidence>
<keyword evidence="2" id="KW-1185">Reference proteome</keyword>
<dbReference type="Proteomes" id="UP001165289">
    <property type="component" value="Unassembled WGS sequence"/>
</dbReference>
<proteinExistence type="predicted"/>
<name>A0AAV7JNG2_9METZ</name>
<reference evidence="1 2" key="1">
    <citation type="journal article" date="2023" name="BMC Biol.">
        <title>The compact genome of the sponge Oopsacas minuta (Hexactinellida) is lacking key metazoan core genes.</title>
        <authorList>
            <person name="Santini S."/>
            <person name="Schenkelaars Q."/>
            <person name="Jourda C."/>
            <person name="Duchesne M."/>
            <person name="Belahbib H."/>
            <person name="Rocher C."/>
            <person name="Selva M."/>
            <person name="Riesgo A."/>
            <person name="Vervoort M."/>
            <person name="Leys S.P."/>
            <person name="Kodjabachian L."/>
            <person name="Le Bivic A."/>
            <person name="Borchiellini C."/>
            <person name="Claverie J.M."/>
            <person name="Renard E."/>
        </authorList>
    </citation>
    <scope>NUCLEOTIDE SEQUENCE [LARGE SCALE GENOMIC DNA]</scope>
    <source>
        <strain evidence="1">SPO-2</strain>
    </source>
</reference>
<dbReference type="AlphaFoldDB" id="A0AAV7JNG2"/>
<sequence>MKDALEIRQKIAILVKRSPRRGSFHIASKISLQIVHLEYVFYAQQGGQLEDKLCIAFRQTIELYNCFAMHPSAIVKTSKSRVEFVVYLPHMENINTGEYLLGHSENLSKILQSTDISAAEAQQIVQLILKTLKDMGTEDNSALFG</sequence>